<name>A0ABP6ZK46_9ACTN</name>
<comment type="caution">
    <text evidence="3">The sequence shown here is derived from an EMBL/GenBank/DDBJ whole genome shotgun (WGS) entry which is preliminary data.</text>
</comment>
<gene>
    <name evidence="3" type="ORF">GCM10022419_115360</name>
</gene>
<proteinExistence type="predicted"/>
<feature type="domain" description="SHOCT" evidence="2">
    <location>
        <begin position="60"/>
        <end position="87"/>
    </location>
</feature>
<dbReference type="Proteomes" id="UP001500630">
    <property type="component" value="Unassembled WGS sequence"/>
</dbReference>
<dbReference type="RefSeq" id="WP_345575928.1">
    <property type="nucleotide sequence ID" value="NZ_BAABDQ010000047.1"/>
</dbReference>
<evidence type="ECO:0000313" key="4">
    <source>
        <dbReference type="Proteomes" id="UP001500630"/>
    </source>
</evidence>
<keyword evidence="4" id="KW-1185">Reference proteome</keyword>
<evidence type="ECO:0000259" key="2">
    <source>
        <dbReference type="Pfam" id="PF09851"/>
    </source>
</evidence>
<evidence type="ECO:0000313" key="3">
    <source>
        <dbReference type="EMBL" id="GAA3611288.1"/>
    </source>
</evidence>
<accession>A0ABP6ZK46</accession>
<sequence length="91" mass="9566">MGLLFRRRRPLRNAAMLAGAGVLAYQAGKHNQAADGGYDEYGQDQGAAEGSGAGSGSMADELERLKALLDQGAITRAEYRAAKQQLLSPDA</sequence>
<feature type="region of interest" description="Disordered" evidence="1">
    <location>
        <begin position="34"/>
        <end position="57"/>
    </location>
</feature>
<evidence type="ECO:0000256" key="1">
    <source>
        <dbReference type="SAM" id="MobiDB-lite"/>
    </source>
</evidence>
<reference evidence="4" key="1">
    <citation type="journal article" date="2019" name="Int. J. Syst. Evol. Microbiol.">
        <title>The Global Catalogue of Microorganisms (GCM) 10K type strain sequencing project: providing services to taxonomists for standard genome sequencing and annotation.</title>
        <authorList>
            <consortium name="The Broad Institute Genomics Platform"/>
            <consortium name="The Broad Institute Genome Sequencing Center for Infectious Disease"/>
            <person name="Wu L."/>
            <person name="Ma J."/>
        </authorList>
    </citation>
    <scope>NUCLEOTIDE SEQUENCE [LARGE SCALE GENOMIC DNA]</scope>
    <source>
        <strain evidence="4">JCM 17326</strain>
    </source>
</reference>
<organism evidence="3 4">
    <name type="scientific">Nonomuraea rosea</name>
    <dbReference type="NCBI Taxonomy" id="638574"/>
    <lineage>
        <taxon>Bacteria</taxon>
        <taxon>Bacillati</taxon>
        <taxon>Actinomycetota</taxon>
        <taxon>Actinomycetes</taxon>
        <taxon>Streptosporangiales</taxon>
        <taxon>Streptosporangiaceae</taxon>
        <taxon>Nonomuraea</taxon>
    </lineage>
</organism>
<protein>
    <recommendedName>
        <fullName evidence="2">SHOCT domain-containing protein</fullName>
    </recommendedName>
</protein>
<dbReference type="EMBL" id="BAABDQ010000047">
    <property type="protein sequence ID" value="GAA3611288.1"/>
    <property type="molecule type" value="Genomic_DNA"/>
</dbReference>
<dbReference type="Pfam" id="PF09851">
    <property type="entry name" value="SHOCT"/>
    <property type="match status" value="1"/>
</dbReference>
<dbReference type="InterPro" id="IPR018649">
    <property type="entry name" value="SHOCT"/>
</dbReference>